<evidence type="ECO:0000313" key="1">
    <source>
        <dbReference type="EMBL" id="CAG8668551.1"/>
    </source>
</evidence>
<keyword evidence="2" id="KW-1185">Reference proteome</keyword>
<reference evidence="1" key="1">
    <citation type="submission" date="2021-06" db="EMBL/GenBank/DDBJ databases">
        <authorList>
            <person name="Kallberg Y."/>
            <person name="Tangrot J."/>
            <person name="Rosling A."/>
        </authorList>
    </citation>
    <scope>NUCLEOTIDE SEQUENCE</scope>
    <source>
        <strain evidence="1">IN212</strain>
    </source>
</reference>
<dbReference type="EMBL" id="CAJVPZ010015751">
    <property type="protein sequence ID" value="CAG8668551.1"/>
    <property type="molecule type" value="Genomic_DNA"/>
</dbReference>
<sequence>MESNPHEKYPTKDKCPLKKGNHLLKIGKRILKTHITRSEINKLVKSNKERTPNAYLLFKNANKFNPTNGKDKYYNLPNNVRYNYKRCAEVIRFVKKVKKNNDPEKIYRMITSPLCILNYDKTFFELSAKNTTKVKVNKPKKKLTHHPSHDEKMHHVELARLARGTMESSSGHVINNMLPVDPNTSISSLYGDNTKEPQSPVEQTTCAESTQIKIPDNFTNDASPVALNMNVLSLYDKHQPSTELTTHNFHNFTNDSSLMASNSDMHSPYNVQITKDQMFQLFLEQTTREGLTQDIIRDNFADNMPHVVPISLNGDNIDEELWSFLQSPHQSSDDIMGQNSNIQPFDYDYIANGPTLTNNMFIADNTNVLVLPGKQQLQTPTSEIYS</sequence>
<comment type="caution">
    <text evidence="1">The sequence shown here is derived from an EMBL/GenBank/DDBJ whole genome shotgun (WGS) entry which is preliminary data.</text>
</comment>
<protein>
    <submittedName>
        <fullName evidence="1">18127_t:CDS:1</fullName>
    </submittedName>
</protein>
<dbReference type="OrthoDB" id="10622502at2759"/>
<evidence type="ECO:0000313" key="2">
    <source>
        <dbReference type="Proteomes" id="UP000789396"/>
    </source>
</evidence>
<dbReference type="AlphaFoldDB" id="A0A9N9E8U1"/>
<organism evidence="1 2">
    <name type="scientific">Racocetra fulgida</name>
    <dbReference type="NCBI Taxonomy" id="60492"/>
    <lineage>
        <taxon>Eukaryota</taxon>
        <taxon>Fungi</taxon>
        <taxon>Fungi incertae sedis</taxon>
        <taxon>Mucoromycota</taxon>
        <taxon>Glomeromycotina</taxon>
        <taxon>Glomeromycetes</taxon>
        <taxon>Diversisporales</taxon>
        <taxon>Gigasporaceae</taxon>
        <taxon>Racocetra</taxon>
    </lineage>
</organism>
<accession>A0A9N9E8U1</accession>
<name>A0A9N9E8U1_9GLOM</name>
<proteinExistence type="predicted"/>
<gene>
    <name evidence="1" type="ORF">RFULGI_LOCUS9131</name>
</gene>
<dbReference type="Proteomes" id="UP000789396">
    <property type="component" value="Unassembled WGS sequence"/>
</dbReference>